<proteinExistence type="predicted"/>
<dbReference type="EMBL" id="JACGCM010001406">
    <property type="protein sequence ID" value="KAF6155672.1"/>
    <property type="molecule type" value="Genomic_DNA"/>
</dbReference>
<feature type="compositionally biased region" description="Basic and acidic residues" evidence="1">
    <location>
        <begin position="223"/>
        <end position="233"/>
    </location>
</feature>
<dbReference type="AlphaFoldDB" id="A0A7J7MLH2"/>
<organism evidence="3 4">
    <name type="scientific">Kingdonia uniflora</name>
    <dbReference type="NCBI Taxonomy" id="39325"/>
    <lineage>
        <taxon>Eukaryota</taxon>
        <taxon>Viridiplantae</taxon>
        <taxon>Streptophyta</taxon>
        <taxon>Embryophyta</taxon>
        <taxon>Tracheophyta</taxon>
        <taxon>Spermatophyta</taxon>
        <taxon>Magnoliopsida</taxon>
        <taxon>Ranunculales</taxon>
        <taxon>Circaeasteraceae</taxon>
        <taxon>Kingdonia</taxon>
    </lineage>
</organism>
<evidence type="ECO:0000256" key="1">
    <source>
        <dbReference type="SAM" id="MobiDB-lite"/>
    </source>
</evidence>
<feature type="region of interest" description="Disordered" evidence="1">
    <location>
        <begin position="147"/>
        <end position="244"/>
    </location>
</feature>
<protein>
    <submittedName>
        <fullName evidence="3">Uncharacterized protein</fullName>
    </submittedName>
</protein>
<evidence type="ECO:0000256" key="2">
    <source>
        <dbReference type="SAM" id="SignalP"/>
    </source>
</evidence>
<dbReference type="OrthoDB" id="1300573at2759"/>
<accession>A0A7J7MLH2</accession>
<feature type="signal peptide" evidence="2">
    <location>
        <begin position="1"/>
        <end position="22"/>
    </location>
</feature>
<evidence type="ECO:0000313" key="3">
    <source>
        <dbReference type="EMBL" id="KAF6155672.1"/>
    </source>
</evidence>
<gene>
    <name evidence="3" type="ORF">GIB67_007109</name>
</gene>
<feature type="region of interest" description="Disordered" evidence="1">
    <location>
        <begin position="285"/>
        <end position="329"/>
    </location>
</feature>
<feature type="compositionally biased region" description="Polar residues" evidence="1">
    <location>
        <begin position="302"/>
        <end position="321"/>
    </location>
</feature>
<sequence length="528" mass="58945">MANWSQLPVVLVGLIMKRLSLRDFIVFWGSQFYGITWRAKVRVCDISSLHPMMEDFTFPPDEHILNKSLNSDPSSLSDFRGNLPSLEKLTHDAQLLVDQRPSPNLISIVDVYKLLNHPKGKNPISEQERAMYQLLFDHRMMSSIEDRTKIGKIRKDEAEKKVSSSSKKRQQHHSTFNESRRENLVQDLGSQRGSEQQIEKGEALPTEAIEGISTPTPIQTTSDSRRDTAKEIGLESPSAGAADADTEIISKDLNLETSPFNTSEGSLGPSNLSITLVDQTVEGFVKNGTPTKSSGDDCAQEYSESSKANPNQNSNCTQESPESNKTKEVEILEPPKSWASLLSVPSIGKGRTKLNFIKPDIVNGMIAIKVKDHEFTDGIITCSEYLVGCFVSRRLACPFVKETLTKLWDIKGDFEMTLQGLNVFFFKFGHCKVFGHTLETCDVAPKETLVNPNKSATKSSQDKSKEVDEDGFIRPNPKKTVKVKATEQANDKSNRYEILQVKSSEDEEQHKSKTTNIIDKGKTVVVDK</sequence>
<comment type="caution">
    <text evidence="3">The sequence shown here is derived from an EMBL/GenBank/DDBJ whole genome shotgun (WGS) entry which is preliminary data.</text>
</comment>
<feature type="chain" id="PRO_5029806299" evidence="2">
    <location>
        <begin position="23"/>
        <end position="528"/>
    </location>
</feature>
<reference evidence="3 4" key="1">
    <citation type="journal article" date="2020" name="IScience">
        <title>Genome Sequencing of the Endangered Kingdonia uniflora (Circaeasteraceae, Ranunculales) Reveals Potential Mechanisms of Evolutionary Specialization.</title>
        <authorList>
            <person name="Sun Y."/>
            <person name="Deng T."/>
            <person name="Zhang A."/>
            <person name="Moore M.J."/>
            <person name="Landis J.B."/>
            <person name="Lin N."/>
            <person name="Zhang H."/>
            <person name="Zhang X."/>
            <person name="Huang J."/>
            <person name="Zhang X."/>
            <person name="Sun H."/>
            <person name="Wang H."/>
        </authorList>
    </citation>
    <scope>NUCLEOTIDE SEQUENCE [LARGE SCALE GENOMIC DNA]</scope>
    <source>
        <strain evidence="3">TB1705</strain>
        <tissue evidence="3">Leaf</tissue>
    </source>
</reference>
<dbReference type="Proteomes" id="UP000541444">
    <property type="component" value="Unassembled WGS sequence"/>
</dbReference>
<feature type="region of interest" description="Disordered" evidence="1">
    <location>
        <begin position="452"/>
        <end position="487"/>
    </location>
</feature>
<feature type="compositionally biased region" description="Basic and acidic residues" evidence="1">
    <location>
        <begin position="147"/>
        <end position="162"/>
    </location>
</feature>
<feature type="compositionally biased region" description="Polar residues" evidence="1">
    <location>
        <begin position="213"/>
        <end position="222"/>
    </location>
</feature>
<keyword evidence="4" id="KW-1185">Reference proteome</keyword>
<name>A0A7J7MLH2_9MAGN</name>
<keyword evidence="2" id="KW-0732">Signal</keyword>
<evidence type="ECO:0000313" key="4">
    <source>
        <dbReference type="Proteomes" id="UP000541444"/>
    </source>
</evidence>